<comment type="caution">
    <text evidence="1">The sequence shown here is derived from an EMBL/GenBank/DDBJ whole genome shotgun (WGS) entry which is preliminary data.</text>
</comment>
<dbReference type="AlphaFoldDB" id="A0AAN9SRB2"/>
<accession>A0AAN9SRB2</accession>
<gene>
    <name evidence="1" type="ORF">VNO78_05591</name>
</gene>
<organism evidence="1 2">
    <name type="scientific">Psophocarpus tetragonolobus</name>
    <name type="common">Winged bean</name>
    <name type="synonym">Dolichos tetragonolobus</name>
    <dbReference type="NCBI Taxonomy" id="3891"/>
    <lineage>
        <taxon>Eukaryota</taxon>
        <taxon>Viridiplantae</taxon>
        <taxon>Streptophyta</taxon>
        <taxon>Embryophyta</taxon>
        <taxon>Tracheophyta</taxon>
        <taxon>Spermatophyta</taxon>
        <taxon>Magnoliopsida</taxon>
        <taxon>eudicotyledons</taxon>
        <taxon>Gunneridae</taxon>
        <taxon>Pentapetalae</taxon>
        <taxon>rosids</taxon>
        <taxon>fabids</taxon>
        <taxon>Fabales</taxon>
        <taxon>Fabaceae</taxon>
        <taxon>Papilionoideae</taxon>
        <taxon>50 kb inversion clade</taxon>
        <taxon>NPAAA clade</taxon>
        <taxon>indigoferoid/millettioid clade</taxon>
        <taxon>Phaseoleae</taxon>
        <taxon>Psophocarpus</taxon>
    </lineage>
</organism>
<proteinExistence type="predicted"/>
<evidence type="ECO:0000313" key="1">
    <source>
        <dbReference type="EMBL" id="KAK7404636.1"/>
    </source>
</evidence>
<keyword evidence="2" id="KW-1185">Reference proteome</keyword>
<dbReference type="EMBL" id="JAYMYS010000002">
    <property type="protein sequence ID" value="KAK7404636.1"/>
    <property type="molecule type" value="Genomic_DNA"/>
</dbReference>
<protein>
    <submittedName>
        <fullName evidence="1">Uncharacterized protein</fullName>
    </submittedName>
</protein>
<dbReference type="Proteomes" id="UP001386955">
    <property type="component" value="Unassembled WGS sequence"/>
</dbReference>
<evidence type="ECO:0000313" key="2">
    <source>
        <dbReference type="Proteomes" id="UP001386955"/>
    </source>
</evidence>
<reference evidence="1 2" key="1">
    <citation type="submission" date="2024-01" db="EMBL/GenBank/DDBJ databases">
        <title>The genomes of 5 underutilized Papilionoideae crops provide insights into root nodulation and disease resistanc.</title>
        <authorList>
            <person name="Jiang F."/>
        </authorList>
    </citation>
    <scope>NUCLEOTIDE SEQUENCE [LARGE SCALE GENOMIC DNA]</scope>
    <source>
        <strain evidence="1">DUOXIRENSHENG_FW03</strain>
        <tissue evidence="1">Leaves</tissue>
    </source>
</reference>
<name>A0AAN9SRB2_PSOTE</name>
<sequence>MLLICAISGCFICTLKAFFPIPLVLLESVIPSILKKKETHHSWEIRCIQTIRIHFKRQSNSNITNLNILINRQMAKYCLVTIKQLVSLT</sequence>